<dbReference type="OMA" id="VVELNRW"/>
<keyword evidence="8 10" id="KW-0408">Iron</keyword>
<sequence length="516" mass="58354">MDSLTLLKILVGVVATIFIHHLWTLPQKRKQKQEAPQPPGSWPILGHLPLLANSALPHRTLSDLADRYGSAITLRLGSRPTLIVSDSDLAKECLATNDRVLATRPDNPASTHLAYNRAMLGFAPYGPHWRESRKIATLELLSHRRLELLKHVRVSEVDLCVQELYGRWAENKGEKATVEMKQRLEDLTFNVVTRMVSGKRYYGTGTVTGAEEGEARRFQRLIEELFRLAAVFDITDAIPFLRWVGIGGYKGEMERVARELGEMFESWVEDRRHEKSNGHDFLDVLMETVKEGNFPTAHTPNTIIKGITMNIIMAGTDTSAATMTWALAALVNNRRVLEKVQAELDLHVGRDRIVEEADIKHLTYLNAVIKETMRLYPAGPLLVPHEAMENCTIGGFKVRAGTRLLVNAWKIHRDPSAWEDAEEFKPERFLTTKAHVDVYGKHFEYIPFGAGRRSCPGVSLALHVMHLTLARLLQAFEWDTLTGEKLDMSENFGLTLRKDGPLEVTLKPRLPVELYH</sequence>
<evidence type="ECO:0000256" key="11">
    <source>
        <dbReference type="RuleBase" id="RU000461"/>
    </source>
</evidence>
<dbReference type="InterPro" id="IPR001128">
    <property type="entry name" value="Cyt_P450"/>
</dbReference>
<dbReference type="InterPro" id="IPR050651">
    <property type="entry name" value="Plant_Cytochrome_P450_Monoox"/>
</dbReference>
<dbReference type="GO" id="GO:0004497">
    <property type="term" value="F:monooxygenase activity"/>
    <property type="evidence" value="ECO:0000318"/>
    <property type="project" value="GO_Central"/>
</dbReference>
<evidence type="ECO:0000313" key="13">
    <source>
        <dbReference type="Proteomes" id="UP000017836"/>
    </source>
</evidence>
<dbReference type="OrthoDB" id="507451at2759"/>
<keyword evidence="4" id="KW-0812">Transmembrane</keyword>
<dbReference type="PANTHER" id="PTHR47947:SF26">
    <property type="entry name" value="CYTOCHROME P450"/>
    <property type="match status" value="1"/>
</dbReference>
<dbReference type="PROSITE" id="PS00086">
    <property type="entry name" value="CYTOCHROME_P450"/>
    <property type="match status" value="1"/>
</dbReference>
<dbReference type="PRINTS" id="PR00463">
    <property type="entry name" value="EP450I"/>
</dbReference>
<keyword evidence="5 10" id="KW-0479">Metal-binding</keyword>
<dbReference type="eggNOG" id="KOG0156">
    <property type="taxonomic scope" value="Eukaryota"/>
</dbReference>
<evidence type="ECO:0000256" key="10">
    <source>
        <dbReference type="PIRSR" id="PIRSR602401-1"/>
    </source>
</evidence>
<keyword evidence="7 11" id="KW-0560">Oxidoreductase</keyword>
<dbReference type="AlphaFoldDB" id="U5CWH8"/>
<evidence type="ECO:0008006" key="14">
    <source>
        <dbReference type="Google" id="ProtNLM"/>
    </source>
</evidence>
<comment type="cofactor">
    <cofactor evidence="1 10">
        <name>heme</name>
        <dbReference type="ChEBI" id="CHEBI:30413"/>
    </cofactor>
</comment>
<comment type="subcellular location">
    <subcellularLocation>
        <location evidence="2">Membrane</location>
    </subcellularLocation>
</comment>
<keyword evidence="6" id="KW-1133">Transmembrane helix</keyword>
<dbReference type="SUPFAM" id="SSF48264">
    <property type="entry name" value="Cytochrome P450"/>
    <property type="match status" value="1"/>
</dbReference>
<dbReference type="Proteomes" id="UP000017836">
    <property type="component" value="Unassembled WGS sequence"/>
</dbReference>
<evidence type="ECO:0000256" key="5">
    <source>
        <dbReference type="ARBA" id="ARBA00022723"/>
    </source>
</evidence>
<evidence type="ECO:0000256" key="4">
    <source>
        <dbReference type="ARBA" id="ARBA00022692"/>
    </source>
</evidence>
<dbReference type="GO" id="GO:0005506">
    <property type="term" value="F:iron ion binding"/>
    <property type="evidence" value="ECO:0007669"/>
    <property type="project" value="InterPro"/>
</dbReference>
<dbReference type="Gramene" id="ERN17686">
    <property type="protein sequence ID" value="ERN17686"/>
    <property type="gene ID" value="AMTR_s00059p00204120"/>
</dbReference>
<dbReference type="InterPro" id="IPR036396">
    <property type="entry name" value="Cyt_P450_sf"/>
</dbReference>
<protein>
    <recommendedName>
        <fullName evidence="14">Cytochrome P450</fullName>
    </recommendedName>
</protein>
<keyword evidence="3 10" id="KW-0349">Heme</keyword>
<reference evidence="13" key="1">
    <citation type="journal article" date="2013" name="Science">
        <title>The Amborella genome and the evolution of flowering plants.</title>
        <authorList>
            <consortium name="Amborella Genome Project"/>
        </authorList>
    </citation>
    <scope>NUCLEOTIDE SEQUENCE [LARGE SCALE GENOMIC DNA]</scope>
</reference>
<dbReference type="EMBL" id="KI392312">
    <property type="protein sequence ID" value="ERN17686.1"/>
    <property type="molecule type" value="Genomic_DNA"/>
</dbReference>
<dbReference type="InterPro" id="IPR017972">
    <property type="entry name" value="Cyt_P450_CS"/>
</dbReference>
<dbReference type="GO" id="GO:0016020">
    <property type="term" value="C:membrane"/>
    <property type="evidence" value="ECO:0007669"/>
    <property type="project" value="UniProtKB-SubCell"/>
</dbReference>
<evidence type="ECO:0000256" key="6">
    <source>
        <dbReference type="ARBA" id="ARBA00022989"/>
    </source>
</evidence>
<dbReference type="Pfam" id="PF00067">
    <property type="entry name" value="p450"/>
    <property type="match status" value="1"/>
</dbReference>
<evidence type="ECO:0000256" key="3">
    <source>
        <dbReference type="ARBA" id="ARBA00022617"/>
    </source>
</evidence>
<dbReference type="PANTHER" id="PTHR47947">
    <property type="entry name" value="CYTOCHROME P450 82C3-RELATED"/>
    <property type="match status" value="1"/>
</dbReference>
<dbReference type="HOGENOM" id="CLU_001570_4_0_1"/>
<accession>U5CWH8</accession>
<dbReference type="PRINTS" id="PR00385">
    <property type="entry name" value="P450"/>
</dbReference>
<keyword evidence="11" id="KW-0503">Monooxygenase</keyword>
<evidence type="ECO:0000256" key="7">
    <source>
        <dbReference type="ARBA" id="ARBA00023002"/>
    </source>
</evidence>
<evidence type="ECO:0000256" key="2">
    <source>
        <dbReference type="ARBA" id="ARBA00004370"/>
    </source>
</evidence>
<keyword evidence="9" id="KW-0472">Membrane</keyword>
<feature type="binding site" description="axial binding residue" evidence="10">
    <location>
        <position position="455"/>
    </location>
    <ligand>
        <name>heme</name>
        <dbReference type="ChEBI" id="CHEBI:30413"/>
    </ligand>
    <ligandPart>
        <name>Fe</name>
        <dbReference type="ChEBI" id="CHEBI:18248"/>
    </ligandPart>
</feature>
<name>U5CWH8_AMBTC</name>
<dbReference type="GO" id="GO:0020037">
    <property type="term" value="F:heme binding"/>
    <property type="evidence" value="ECO:0007669"/>
    <property type="project" value="InterPro"/>
</dbReference>
<organism evidence="12 13">
    <name type="scientific">Amborella trichopoda</name>
    <dbReference type="NCBI Taxonomy" id="13333"/>
    <lineage>
        <taxon>Eukaryota</taxon>
        <taxon>Viridiplantae</taxon>
        <taxon>Streptophyta</taxon>
        <taxon>Embryophyta</taxon>
        <taxon>Tracheophyta</taxon>
        <taxon>Spermatophyta</taxon>
        <taxon>Magnoliopsida</taxon>
        <taxon>Amborellales</taxon>
        <taxon>Amborellaceae</taxon>
        <taxon>Amborella</taxon>
    </lineage>
</organism>
<dbReference type="InterPro" id="IPR002401">
    <property type="entry name" value="Cyt_P450_E_grp-I"/>
</dbReference>
<evidence type="ECO:0000256" key="8">
    <source>
        <dbReference type="ARBA" id="ARBA00023004"/>
    </source>
</evidence>
<evidence type="ECO:0000256" key="9">
    <source>
        <dbReference type="ARBA" id="ARBA00023136"/>
    </source>
</evidence>
<gene>
    <name evidence="12" type="ORF">AMTR_s00059p00204120</name>
</gene>
<proteinExistence type="inferred from homology"/>
<dbReference type="GO" id="GO:0016705">
    <property type="term" value="F:oxidoreductase activity, acting on paired donors, with incorporation or reduction of molecular oxygen"/>
    <property type="evidence" value="ECO:0007669"/>
    <property type="project" value="InterPro"/>
</dbReference>
<evidence type="ECO:0000313" key="12">
    <source>
        <dbReference type="EMBL" id="ERN17686.1"/>
    </source>
</evidence>
<dbReference type="FunFam" id="1.10.630.10:FF:000026">
    <property type="entry name" value="Cytochrome P450 82C4"/>
    <property type="match status" value="1"/>
</dbReference>
<keyword evidence="13" id="KW-1185">Reference proteome</keyword>
<comment type="similarity">
    <text evidence="11">Belongs to the cytochrome P450 family.</text>
</comment>
<dbReference type="Gene3D" id="1.10.630.10">
    <property type="entry name" value="Cytochrome P450"/>
    <property type="match status" value="1"/>
</dbReference>
<evidence type="ECO:0000256" key="1">
    <source>
        <dbReference type="ARBA" id="ARBA00001971"/>
    </source>
</evidence>